<evidence type="ECO:0000256" key="1">
    <source>
        <dbReference type="SAM" id="Coils"/>
    </source>
</evidence>
<feature type="region of interest" description="Disordered" evidence="2">
    <location>
        <begin position="408"/>
        <end position="433"/>
    </location>
</feature>
<sequence length="433" mass="48085">MSDKETEQPTPKEQDDTAKDNQDLVKQKASAMKGSGSADSSSTAKNAAAKNSSANTDSHTHSVAPTAANKAGASKAIALVAVLLALAAALASGYVWQQSQLSQQQQSELVDELSQLQQQLQQQTQLQQQKEATLREQLDAQLRVSQQQQLQLQEQLNSLDLTVKGQQQRLQSMSSTDREDWLLAEAEYLMKLANQRLLMGKELEGAAELLAAADDILRDFDDAALHAVRKILAQEITALKSAARFDLEGLYLRIGALAQQVEQIDLFKAPQLNINTQEQKSGEQKTWQQRMNSAIEQAKHKLSQYIQINRREQVYKPILAPEQEAAIRHNLRLMFEQAQLALLAGKQKLYDQSLIKSQQWLNDYFAINPDQVAAVNQILENLKQQAVTVELPDISASSRALKTYIETRHELPKKKSAPQSQQQSGESVEGNAA</sequence>
<dbReference type="InterPro" id="IPR007470">
    <property type="entry name" value="HemX"/>
</dbReference>
<feature type="transmembrane region" description="Helical" evidence="3">
    <location>
        <begin position="76"/>
        <end position="96"/>
    </location>
</feature>
<evidence type="ECO:0000313" key="5">
    <source>
        <dbReference type="Proteomes" id="UP001069090"/>
    </source>
</evidence>
<name>A0A9J6RL50_9GAMM</name>
<evidence type="ECO:0000313" key="4">
    <source>
        <dbReference type="EMBL" id="MCZ0864911.1"/>
    </source>
</evidence>
<keyword evidence="5" id="KW-1185">Reference proteome</keyword>
<dbReference type="PANTHER" id="PTHR38043">
    <property type="entry name" value="PROTEIN HEMX"/>
    <property type="match status" value="1"/>
</dbReference>
<comment type="caution">
    <text evidence="4">The sequence shown here is derived from an EMBL/GenBank/DDBJ whole genome shotgun (WGS) entry which is preliminary data.</text>
</comment>
<keyword evidence="3" id="KW-1133">Transmembrane helix</keyword>
<keyword evidence="4" id="KW-0489">Methyltransferase</keyword>
<proteinExistence type="predicted"/>
<accession>A0A9J6RL50</accession>
<feature type="compositionally biased region" description="Low complexity" evidence="2">
    <location>
        <begin position="37"/>
        <end position="57"/>
    </location>
</feature>
<evidence type="ECO:0000256" key="3">
    <source>
        <dbReference type="SAM" id="Phobius"/>
    </source>
</evidence>
<feature type="compositionally biased region" description="Basic and acidic residues" evidence="2">
    <location>
        <begin position="1"/>
        <end position="26"/>
    </location>
</feature>
<dbReference type="AlphaFoldDB" id="A0A9J6RL50"/>
<dbReference type="EMBL" id="JAPTGG010000004">
    <property type="protein sequence ID" value="MCZ0864911.1"/>
    <property type="molecule type" value="Genomic_DNA"/>
</dbReference>
<organism evidence="4 5">
    <name type="scientific">Dasania phycosphaerae</name>
    <dbReference type="NCBI Taxonomy" id="2950436"/>
    <lineage>
        <taxon>Bacteria</taxon>
        <taxon>Pseudomonadati</taxon>
        <taxon>Pseudomonadota</taxon>
        <taxon>Gammaproteobacteria</taxon>
        <taxon>Cellvibrionales</taxon>
        <taxon>Spongiibacteraceae</taxon>
        <taxon>Dasania</taxon>
    </lineage>
</organism>
<reference evidence="4 5" key="1">
    <citation type="submission" date="2022-12" db="EMBL/GenBank/DDBJ databases">
        <title>Dasania phycosphaerae sp. nov., isolated from particulate material of the south coast of Korea.</title>
        <authorList>
            <person name="Jiang Y."/>
        </authorList>
    </citation>
    <scope>NUCLEOTIDE SEQUENCE [LARGE SCALE GENOMIC DNA]</scope>
    <source>
        <strain evidence="4 5">GY-19</strain>
    </source>
</reference>
<dbReference type="GO" id="GO:0004851">
    <property type="term" value="F:uroporphyrin-III C-methyltransferase activity"/>
    <property type="evidence" value="ECO:0007669"/>
    <property type="project" value="UniProtKB-EC"/>
</dbReference>
<gene>
    <name evidence="4" type="ORF">O0V09_06845</name>
</gene>
<dbReference type="Proteomes" id="UP001069090">
    <property type="component" value="Unassembled WGS sequence"/>
</dbReference>
<dbReference type="Pfam" id="PF04375">
    <property type="entry name" value="HemX"/>
    <property type="match status" value="1"/>
</dbReference>
<dbReference type="GO" id="GO:0032259">
    <property type="term" value="P:methylation"/>
    <property type="evidence" value="ECO:0007669"/>
    <property type="project" value="UniProtKB-KW"/>
</dbReference>
<keyword evidence="4" id="KW-0808">Transferase</keyword>
<dbReference type="RefSeq" id="WP_258331064.1">
    <property type="nucleotide sequence ID" value="NZ_JAPTGG010000004.1"/>
</dbReference>
<feature type="coiled-coil region" evidence="1">
    <location>
        <begin position="103"/>
        <end position="155"/>
    </location>
</feature>
<keyword evidence="1" id="KW-0175">Coiled coil</keyword>
<dbReference type="EC" id="2.1.1.107" evidence="4"/>
<dbReference type="PANTHER" id="PTHR38043:SF1">
    <property type="entry name" value="PROTEIN HEMX"/>
    <property type="match status" value="1"/>
</dbReference>
<keyword evidence="3" id="KW-0812">Transmembrane</keyword>
<protein>
    <submittedName>
        <fullName evidence="4">Uroporphyrinogen-III C-methyltransferase</fullName>
        <ecNumber evidence="4">2.1.1.107</ecNumber>
    </submittedName>
</protein>
<keyword evidence="3" id="KW-0472">Membrane</keyword>
<feature type="region of interest" description="Disordered" evidence="2">
    <location>
        <begin position="1"/>
        <end position="62"/>
    </location>
</feature>
<evidence type="ECO:0000256" key="2">
    <source>
        <dbReference type="SAM" id="MobiDB-lite"/>
    </source>
</evidence>